<protein>
    <recommendedName>
        <fullName evidence="3">Curli production assembly/transport component CsgG</fullName>
    </recommendedName>
</protein>
<dbReference type="Proteomes" id="UP000237684">
    <property type="component" value="Unassembled WGS sequence"/>
</dbReference>
<dbReference type="AlphaFoldDB" id="A0A2S8SPM8"/>
<gene>
    <name evidence="1" type="ORF">B1R32_12319</name>
</gene>
<comment type="caution">
    <text evidence="1">The sequence shown here is derived from an EMBL/GenBank/DDBJ whole genome shotgun (WGS) entry which is preliminary data.</text>
</comment>
<evidence type="ECO:0000313" key="1">
    <source>
        <dbReference type="EMBL" id="PQV62734.1"/>
    </source>
</evidence>
<organism evidence="1 2">
    <name type="scientific">Abditibacterium utsteinense</name>
    <dbReference type="NCBI Taxonomy" id="1960156"/>
    <lineage>
        <taxon>Bacteria</taxon>
        <taxon>Pseudomonadati</taxon>
        <taxon>Abditibacteriota</taxon>
        <taxon>Abditibacteriia</taxon>
        <taxon>Abditibacteriales</taxon>
        <taxon>Abditibacteriaceae</taxon>
        <taxon>Abditibacterium</taxon>
    </lineage>
</organism>
<sequence>MKSDLMSVSPHALPAQPAASRRTSLLLTRDASWMRVMARAALCGWFLPLLMALLTAFSSAPAQAQAPIQTVVVLDFAVAPGLDPLLGRKAADGLAVELQRSGDFEVVTRQRVEEAVGQQAGLQPPFNDTAQVRLAQAVGARSVFSGRVAAVDITPGRAARVRLEVKQLDAATGDYINGTGVTETTEQKLQDVANEILVDEAINKSVFSAVRSVKQTTLPEGQVLNTTRDDVELSIGTRNGVAPGQRYTVLRDVFNRAKQITERVKIGELTIARVESDQSVGVLSAGGAAGIRTGDRIRKIFVTTNYPITSAGASGGSVTPVTAPPISLSGNNQGGIKGLAKKSSKGFLGLIALAGLVTLAGAGGGGGSSSSSPRVDQPVLRDPNAIYPEASISFRSGFTGIGGNLQGESVVGYLLYRGTTPGFAADINSLQAFVDGRNATSADQRVTVSDPLQNTVFVFNTREVTITAGAAGTGTGNGNVVINDTLNGSVTAGINTITESPTSIVLNFTQRPSIIGQTYYYRVGRITGERTQTTTGTGNNATTQVQLLPVRSLVSKPTGGFTPIVRPLIIRDQTQYNLDDFMVRINFDPTPYSDRRNNGFFNTGFELPSNANVGSGVNQFRVEVSTSTSFSEETTFTSPDLVNPGTTAGGDIIFNRDNGLGPSIRIPGNYIPGETPLFLRVLSRNTNDAVPIFRISPTLPIGPALGGQSQNLTSRFIASQKGGRIGGLSIRSRGGRTLSGGVYAPTRVLRPQ</sequence>
<dbReference type="InParanoid" id="A0A2S8SPM8"/>
<keyword evidence="2" id="KW-1185">Reference proteome</keyword>
<reference evidence="1 2" key="1">
    <citation type="journal article" date="2018" name="Syst. Appl. Microbiol.">
        <title>Abditibacterium utsteinense sp. nov., the first cultivated member of candidate phylum FBP, isolated from ice-free Antarctic soil samples.</title>
        <authorList>
            <person name="Tahon G."/>
            <person name="Tytgat B."/>
            <person name="Lebbe L."/>
            <person name="Carlier A."/>
            <person name="Willems A."/>
        </authorList>
    </citation>
    <scope>NUCLEOTIDE SEQUENCE [LARGE SCALE GENOMIC DNA]</scope>
    <source>
        <strain evidence="1 2">LMG 29911</strain>
    </source>
</reference>
<dbReference type="RefSeq" id="WP_106381120.1">
    <property type="nucleotide sequence ID" value="NZ_NIGF01000023.1"/>
</dbReference>
<accession>A0A2S8SPM8</accession>
<proteinExistence type="predicted"/>
<evidence type="ECO:0008006" key="3">
    <source>
        <dbReference type="Google" id="ProtNLM"/>
    </source>
</evidence>
<name>A0A2S8SPM8_9BACT</name>
<dbReference type="EMBL" id="NIGF01000023">
    <property type="protein sequence ID" value="PQV62734.1"/>
    <property type="molecule type" value="Genomic_DNA"/>
</dbReference>
<evidence type="ECO:0000313" key="2">
    <source>
        <dbReference type="Proteomes" id="UP000237684"/>
    </source>
</evidence>